<dbReference type="Proteomes" id="UP001500235">
    <property type="component" value="Unassembled WGS sequence"/>
</dbReference>
<comment type="caution">
    <text evidence="1">The sequence shown here is derived from an EMBL/GenBank/DDBJ whole genome shotgun (WGS) entry which is preliminary data.</text>
</comment>
<sequence>MSGALIVTAALAPEDFAWLDGQRRAHFPPERNQLAAHLTMFHALPPSAEEEAGRVLAREAAGSPPPHATVAGLMNLGRGVAYRIVSDELEAVRRAIAEHFHGHLTAQDSQGWRPHVTIMNKAQPAAARALLGELERDFRPRLLKIAGLELHRYLGGPWERIGRWSFRG</sequence>
<evidence type="ECO:0008006" key="3">
    <source>
        <dbReference type="Google" id="ProtNLM"/>
    </source>
</evidence>
<evidence type="ECO:0000313" key="1">
    <source>
        <dbReference type="EMBL" id="GAA4017058.1"/>
    </source>
</evidence>
<dbReference type="Pfam" id="PF13563">
    <property type="entry name" value="2_5_RNA_ligase2"/>
    <property type="match status" value="1"/>
</dbReference>
<proteinExistence type="predicted"/>
<gene>
    <name evidence="1" type="ORF">GCM10022280_15230</name>
</gene>
<dbReference type="RefSeq" id="WP_344706786.1">
    <property type="nucleotide sequence ID" value="NZ_BAABBQ010000001.1"/>
</dbReference>
<evidence type="ECO:0000313" key="2">
    <source>
        <dbReference type="Proteomes" id="UP001500235"/>
    </source>
</evidence>
<organism evidence="1 2">
    <name type="scientific">Sphingomonas swuensis</name>
    <dbReference type="NCBI Taxonomy" id="977800"/>
    <lineage>
        <taxon>Bacteria</taxon>
        <taxon>Pseudomonadati</taxon>
        <taxon>Pseudomonadota</taxon>
        <taxon>Alphaproteobacteria</taxon>
        <taxon>Sphingomonadales</taxon>
        <taxon>Sphingomonadaceae</taxon>
        <taxon>Sphingomonas</taxon>
    </lineage>
</organism>
<reference evidence="2" key="1">
    <citation type="journal article" date="2019" name="Int. J. Syst. Evol. Microbiol.">
        <title>The Global Catalogue of Microorganisms (GCM) 10K type strain sequencing project: providing services to taxonomists for standard genome sequencing and annotation.</title>
        <authorList>
            <consortium name="The Broad Institute Genomics Platform"/>
            <consortium name="The Broad Institute Genome Sequencing Center for Infectious Disease"/>
            <person name="Wu L."/>
            <person name="Ma J."/>
        </authorList>
    </citation>
    <scope>NUCLEOTIDE SEQUENCE [LARGE SCALE GENOMIC DNA]</scope>
    <source>
        <strain evidence="2">JCM 17563</strain>
    </source>
</reference>
<name>A0ABP7SVC4_9SPHN</name>
<protein>
    <recommendedName>
        <fullName evidence="3">2'-5' RNA ligase family protein</fullName>
    </recommendedName>
</protein>
<keyword evidence="2" id="KW-1185">Reference proteome</keyword>
<accession>A0ABP7SVC4</accession>
<dbReference type="InterPro" id="IPR009097">
    <property type="entry name" value="Cyclic_Pdiesterase"/>
</dbReference>
<dbReference type="Gene3D" id="3.90.1140.10">
    <property type="entry name" value="Cyclic phosphodiesterase"/>
    <property type="match status" value="1"/>
</dbReference>
<dbReference type="EMBL" id="BAABBQ010000001">
    <property type="protein sequence ID" value="GAA4017058.1"/>
    <property type="molecule type" value="Genomic_DNA"/>
</dbReference>
<dbReference type="SUPFAM" id="SSF55144">
    <property type="entry name" value="LigT-like"/>
    <property type="match status" value="1"/>
</dbReference>